<dbReference type="OrthoDB" id="251770at2759"/>
<dbReference type="Pfam" id="PF12738">
    <property type="entry name" value="PTCB-BRCT"/>
    <property type="match status" value="1"/>
</dbReference>
<feature type="domain" description="BRCT" evidence="3">
    <location>
        <begin position="176"/>
        <end position="201"/>
    </location>
</feature>
<dbReference type="InterPro" id="IPR036420">
    <property type="entry name" value="BRCT_dom_sf"/>
</dbReference>
<dbReference type="GO" id="GO:0007095">
    <property type="term" value="P:mitotic G2 DNA damage checkpoint signaling"/>
    <property type="evidence" value="ECO:0007669"/>
    <property type="project" value="TreeGrafter"/>
</dbReference>
<dbReference type="eggNOG" id="KOG1929">
    <property type="taxonomic scope" value="Eukaryota"/>
</dbReference>
<dbReference type="STRING" id="931890.G8JUD7"/>
<dbReference type="SMART" id="SM00292">
    <property type="entry name" value="BRCT"/>
    <property type="match status" value="2"/>
</dbReference>
<dbReference type="GO" id="GO:0006270">
    <property type="term" value="P:DNA replication initiation"/>
    <property type="evidence" value="ECO:0007669"/>
    <property type="project" value="TreeGrafter"/>
</dbReference>
<dbReference type="PROSITE" id="PS50172">
    <property type="entry name" value="BRCT"/>
    <property type="match status" value="2"/>
</dbReference>
<gene>
    <name evidence="4" type="ordered locus">Ecym_6341</name>
</gene>
<feature type="compositionally biased region" description="Polar residues" evidence="2">
    <location>
        <begin position="731"/>
        <end position="743"/>
    </location>
</feature>
<feature type="compositionally biased region" description="Polar residues" evidence="2">
    <location>
        <begin position="640"/>
        <end position="656"/>
    </location>
</feature>
<evidence type="ECO:0000313" key="5">
    <source>
        <dbReference type="Proteomes" id="UP000006790"/>
    </source>
</evidence>
<dbReference type="InParanoid" id="G8JUD7"/>
<dbReference type="FunCoup" id="G8JUD7">
    <property type="interactions" value="47"/>
</dbReference>
<dbReference type="AlphaFoldDB" id="G8JUD7"/>
<keyword evidence="5" id="KW-1185">Reference proteome</keyword>
<proteinExistence type="predicted"/>
<dbReference type="HOGENOM" id="CLU_020751_0_0_1"/>
<protein>
    <recommendedName>
        <fullName evidence="3">BRCT domain-containing protein</fullName>
    </recommendedName>
</protein>
<reference evidence="5" key="1">
    <citation type="journal article" date="2012" name="G3 (Bethesda)">
        <title>Pichia sorbitophila, an interspecies yeast hybrid reveals early steps of genome resolution following polyploidization.</title>
        <authorList>
            <person name="Leh Louis V."/>
            <person name="Despons L."/>
            <person name="Friedrich A."/>
            <person name="Martin T."/>
            <person name="Durrens P."/>
            <person name="Casaregola S."/>
            <person name="Neuveglise C."/>
            <person name="Fairhead C."/>
            <person name="Marck C."/>
            <person name="Cruz J.A."/>
            <person name="Straub M.L."/>
            <person name="Kugler V."/>
            <person name="Sacerdot C."/>
            <person name="Uzunov Z."/>
            <person name="Thierry A."/>
            <person name="Weiss S."/>
            <person name="Bleykasten C."/>
            <person name="De Montigny J."/>
            <person name="Jacques N."/>
            <person name="Jung P."/>
            <person name="Lemaire M."/>
            <person name="Mallet S."/>
            <person name="Morel G."/>
            <person name="Richard G.F."/>
            <person name="Sarkar A."/>
            <person name="Savel G."/>
            <person name="Schacherer J."/>
            <person name="Seret M.L."/>
            <person name="Talla E."/>
            <person name="Samson G."/>
            <person name="Jubin C."/>
            <person name="Poulain J."/>
            <person name="Vacherie B."/>
            <person name="Barbe V."/>
            <person name="Pelletier E."/>
            <person name="Sherman D.J."/>
            <person name="Westhof E."/>
            <person name="Weissenbach J."/>
            <person name="Baret P.V."/>
            <person name="Wincker P."/>
            <person name="Gaillardin C."/>
            <person name="Dujon B."/>
            <person name="Souciet J.L."/>
        </authorList>
    </citation>
    <scope>NUCLEOTIDE SEQUENCE [LARGE SCALE GENOMIC DNA]</scope>
    <source>
        <strain evidence="5">CBS 270.75 / DBVPG 7215 / KCTC 17166 / NRRL Y-17582</strain>
    </source>
</reference>
<name>G8JUD7_ERECY</name>
<dbReference type="SUPFAM" id="SSF52113">
    <property type="entry name" value="BRCT domain"/>
    <property type="match status" value="3"/>
</dbReference>
<dbReference type="EMBL" id="CP002502">
    <property type="protein sequence ID" value="AET40717.1"/>
    <property type="molecule type" value="Genomic_DNA"/>
</dbReference>
<dbReference type="KEGG" id="erc:Ecym_6341"/>
<accession>G8JUD7</accession>
<evidence type="ECO:0000256" key="2">
    <source>
        <dbReference type="SAM" id="MobiDB-lite"/>
    </source>
</evidence>
<sequence length="767" mass="85143">MSKPFQGLTFCATGVTEEILVVLNKKVARLGGKFSRDLTGHVQVLVVGSRQSAKYRYVVANRADIVFMDAESIEGIYEKWLAGEDVLAGGGSGGRLLSVLRERFQLAPFTEFYMFIGRISAPEVSTGELQQLCEIGHSYRCLTNHFIKDIECSAQSVFITDCATGARAKAAREEGVPIVHPKWVMDCTKRGAVLEMEYYLLEHCAGKPWHEIGREACSCWDELERGATGDGGSAAAAATGASTAVAAAEQQQDDVRVLKLSGRFKQNGSKIWASTVGRAKPGSGGGCCDPTDKLFRGSPKQQRELDAVSEQHESGLFDGCSFCLLGFSDKQRDILDHVIALHMGTTFVYGTNGVEVNNLSKLTKYYLCPSDFPVERLPHKIQWLTEFYIERCLHYKELLRVDPWCVPFYTRFYLLPPSSLLHGHTTMAVHMTGFQGVELLHMNKILSYLEPMGICYMDTLKSSTDILIINLAQLNSIPAEHTLRQNHYACMFRQQKEQNQVFRNAMKRKIAFINKNSIPLITPGFLIELFRRAAKAKQSGSPAAKIYLNDTNWCIVCPRGSKDDYTIQLDVSIPEPTASRTKSNLMSETLDALKPTGSRTSMTPKGSLDTEAVDILLRNGSAPTVKKSTREFMLKTKALSRSASSLGHPKSSNKQPKVSPKMDEQLNPAPEPPLAIKENHRRSHTEVPLERSNSWGSMLTEEAKEKSGPSVIVNDDTEDENGVVNEDGHNTDNVMHTQVTYGSIANRKDSLPPPSRRLTRRSYKDLS</sequence>
<evidence type="ECO:0000256" key="1">
    <source>
        <dbReference type="ARBA" id="ARBA00022737"/>
    </source>
</evidence>
<organism evidence="4 5">
    <name type="scientific">Eremothecium cymbalariae (strain CBS 270.75 / DBVPG 7215 / KCTC 17166 / NRRL Y-17582)</name>
    <name type="common">Yeast</name>
    <dbReference type="NCBI Taxonomy" id="931890"/>
    <lineage>
        <taxon>Eukaryota</taxon>
        <taxon>Fungi</taxon>
        <taxon>Dikarya</taxon>
        <taxon>Ascomycota</taxon>
        <taxon>Saccharomycotina</taxon>
        <taxon>Saccharomycetes</taxon>
        <taxon>Saccharomycetales</taxon>
        <taxon>Saccharomycetaceae</taxon>
        <taxon>Eremothecium</taxon>
    </lineage>
</organism>
<feature type="domain" description="BRCT" evidence="3">
    <location>
        <begin position="1"/>
        <end position="81"/>
    </location>
</feature>
<keyword evidence="1" id="KW-0677">Repeat</keyword>
<dbReference type="Gene3D" id="3.40.50.10190">
    <property type="entry name" value="BRCT domain"/>
    <property type="match status" value="4"/>
</dbReference>
<dbReference type="InterPro" id="IPR001357">
    <property type="entry name" value="BRCT_dom"/>
</dbReference>
<dbReference type="GO" id="GO:0033314">
    <property type="term" value="P:mitotic DNA replication checkpoint signaling"/>
    <property type="evidence" value="ECO:0007669"/>
    <property type="project" value="TreeGrafter"/>
</dbReference>
<dbReference type="Proteomes" id="UP000006790">
    <property type="component" value="Chromosome 6"/>
</dbReference>
<dbReference type="RefSeq" id="XP_003647534.1">
    <property type="nucleotide sequence ID" value="XM_003647486.1"/>
</dbReference>
<dbReference type="PANTHER" id="PTHR13561">
    <property type="entry name" value="DNA REPLICATION REGULATOR DPB11-RELATED"/>
    <property type="match status" value="1"/>
</dbReference>
<evidence type="ECO:0000313" key="4">
    <source>
        <dbReference type="EMBL" id="AET40717.1"/>
    </source>
</evidence>
<dbReference type="GeneID" id="11472315"/>
<dbReference type="OMA" id="ERCLHYK"/>
<evidence type="ECO:0000259" key="3">
    <source>
        <dbReference type="PROSITE" id="PS50172"/>
    </source>
</evidence>
<feature type="region of interest" description="Disordered" evidence="2">
    <location>
        <begin position="640"/>
        <end position="767"/>
    </location>
</feature>
<dbReference type="PANTHER" id="PTHR13561:SF20">
    <property type="entry name" value="DNA TOPOISOMERASE 2-BINDING PROTEIN 1"/>
    <property type="match status" value="1"/>
</dbReference>